<dbReference type="KEGG" id="hfv:R50_0664"/>
<dbReference type="Proteomes" id="UP000503399">
    <property type="component" value="Chromosome"/>
</dbReference>
<dbReference type="InterPro" id="IPR000182">
    <property type="entry name" value="GNAT_dom"/>
</dbReference>
<accession>A0A6F8ZES8</accession>
<evidence type="ECO:0000313" key="3">
    <source>
        <dbReference type="Proteomes" id="UP000503399"/>
    </source>
</evidence>
<name>A0A6F8ZES8_9FIRM</name>
<dbReference type="GO" id="GO:0016747">
    <property type="term" value="F:acyltransferase activity, transferring groups other than amino-acyl groups"/>
    <property type="evidence" value="ECO:0007669"/>
    <property type="project" value="InterPro"/>
</dbReference>
<evidence type="ECO:0000259" key="1">
    <source>
        <dbReference type="PROSITE" id="PS51186"/>
    </source>
</evidence>
<dbReference type="SUPFAM" id="SSF55729">
    <property type="entry name" value="Acyl-CoA N-acyltransferases (Nat)"/>
    <property type="match status" value="1"/>
</dbReference>
<dbReference type="Gene3D" id="3.40.630.30">
    <property type="match status" value="1"/>
</dbReference>
<dbReference type="InterPro" id="IPR016181">
    <property type="entry name" value="Acyl_CoA_acyltransferase"/>
</dbReference>
<gene>
    <name evidence="2" type="ORF">R50_0664</name>
</gene>
<evidence type="ECO:0000313" key="2">
    <source>
        <dbReference type="EMBL" id="CAB1128170.1"/>
    </source>
</evidence>
<dbReference type="CDD" id="cd04301">
    <property type="entry name" value="NAT_SF"/>
    <property type="match status" value="1"/>
</dbReference>
<proteinExistence type="predicted"/>
<keyword evidence="2" id="KW-0012">Acyltransferase</keyword>
<reference evidence="2 3" key="1">
    <citation type="submission" date="2020-02" db="EMBL/GenBank/DDBJ databases">
        <authorList>
            <person name="Hogendoorn C."/>
        </authorList>
    </citation>
    <scope>NUCLEOTIDE SEQUENCE [LARGE SCALE GENOMIC DNA]</scope>
    <source>
        <strain evidence="2">R501</strain>
    </source>
</reference>
<feature type="domain" description="N-acetyltransferase" evidence="1">
    <location>
        <begin position="15"/>
        <end position="163"/>
    </location>
</feature>
<dbReference type="PROSITE" id="PS51186">
    <property type="entry name" value="GNAT"/>
    <property type="match status" value="1"/>
</dbReference>
<organism evidence="2 3">
    <name type="scientific">Candidatus Hydrogenisulfobacillus filiaventi</name>
    <dbReference type="NCBI Taxonomy" id="2707344"/>
    <lineage>
        <taxon>Bacteria</taxon>
        <taxon>Bacillati</taxon>
        <taxon>Bacillota</taxon>
        <taxon>Clostridia</taxon>
        <taxon>Eubacteriales</taxon>
        <taxon>Clostridiales Family XVII. Incertae Sedis</taxon>
        <taxon>Candidatus Hydrogenisulfobacillus</taxon>
    </lineage>
</organism>
<protein>
    <submittedName>
        <fullName evidence="2">Ribosomal-protein-S18p-alanine acetyltransferase</fullName>
        <ecNumber evidence="2">2.3.1.-</ecNumber>
    </submittedName>
</protein>
<dbReference type="EMBL" id="LR778114">
    <property type="protein sequence ID" value="CAB1128170.1"/>
    <property type="molecule type" value="Genomic_DNA"/>
</dbReference>
<dbReference type="EC" id="2.3.1.-" evidence="2"/>
<dbReference type="Pfam" id="PF00583">
    <property type="entry name" value="Acetyltransf_1"/>
    <property type="match status" value="1"/>
</dbReference>
<sequence length="165" mass="18483">MRVEGPAAGTRHGGYRLGRLGWRDLPQVAALERQVFPEPMPLGRLVRVYLRPGVVYLAAHPVGHRRLAAYFGFERWPGSQGAHVLANATHPADRRRGLARALLTWGTAWARERGVRWMVGEVRVSNQPQLALLDALGWQVGGRLPRFFGNGEDAWLVYRCLDDSP</sequence>
<keyword evidence="3" id="KW-1185">Reference proteome</keyword>
<keyword evidence="2" id="KW-0808">Transferase</keyword>
<dbReference type="AlphaFoldDB" id="A0A6F8ZES8"/>